<dbReference type="Proteomes" id="UP001320148">
    <property type="component" value="Chromosome"/>
</dbReference>
<organism evidence="1 2">
    <name type="scientific">Desulfoluna limicola</name>
    <dbReference type="NCBI Taxonomy" id="2810562"/>
    <lineage>
        <taxon>Bacteria</taxon>
        <taxon>Pseudomonadati</taxon>
        <taxon>Thermodesulfobacteriota</taxon>
        <taxon>Desulfobacteria</taxon>
        <taxon>Desulfobacterales</taxon>
        <taxon>Desulfolunaceae</taxon>
        <taxon>Desulfoluna</taxon>
    </lineage>
</organism>
<proteinExistence type="predicted"/>
<accession>A0ABM7PGU8</accession>
<evidence type="ECO:0000313" key="1">
    <source>
        <dbReference type="EMBL" id="BCS96825.1"/>
    </source>
</evidence>
<evidence type="ECO:0000313" key="2">
    <source>
        <dbReference type="Proteomes" id="UP001320148"/>
    </source>
</evidence>
<gene>
    <name evidence="1" type="ORF">DSLASN_24570</name>
</gene>
<keyword evidence="2" id="KW-1185">Reference proteome</keyword>
<reference evidence="1 2" key="1">
    <citation type="submission" date="2021-02" db="EMBL/GenBank/DDBJ databases">
        <title>Complete genome of Desulfoluna sp. strain ASN36.</title>
        <authorList>
            <person name="Takahashi A."/>
            <person name="Kojima H."/>
            <person name="Fukui M."/>
        </authorList>
    </citation>
    <scope>NUCLEOTIDE SEQUENCE [LARGE SCALE GENOMIC DNA]</scope>
    <source>
        <strain evidence="1 2">ASN36</strain>
    </source>
</reference>
<protein>
    <submittedName>
        <fullName evidence="1">Uncharacterized protein</fullName>
    </submittedName>
</protein>
<dbReference type="EMBL" id="AP024488">
    <property type="protein sequence ID" value="BCS96825.1"/>
    <property type="molecule type" value="Genomic_DNA"/>
</dbReference>
<name>A0ABM7PGU8_9BACT</name>
<sequence length="80" mass="9118">MNLLDILDRGFSYHGFLYRLFAWLLKGVVRQAVMCPMGGAWSCWEAQVASKRADDTLLDPIQFGVWQRGARGRRAVTLMV</sequence>